<dbReference type="CDD" id="cd01164">
    <property type="entry name" value="FruK_PfkB_like"/>
    <property type="match status" value="1"/>
</dbReference>
<comment type="similarity">
    <text evidence="1">Belongs to the carbohydrate kinase PfkB family.</text>
</comment>
<keyword evidence="2 6" id="KW-0808">Transferase</keyword>
<evidence type="ECO:0000256" key="4">
    <source>
        <dbReference type="ARBA" id="ARBA00022777"/>
    </source>
</evidence>
<feature type="domain" description="Carbohydrate kinase PfkB" evidence="7">
    <location>
        <begin position="11"/>
        <end position="302"/>
    </location>
</feature>
<dbReference type="SUPFAM" id="SSF53613">
    <property type="entry name" value="Ribokinase-like"/>
    <property type="match status" value="1"/>
</dbReference>
<protein>
    <submittedName>
        <fullName evidence="8">1-phosphofructokinase</fullName>
    </submittedName>
</protein>
<dbReference type="eggNOG" id="COG1105">
    <property type="taxonomic scope" value="Bacteria"/>
</dbReference>
<comment type="caution">
    <text evidence="8">The sequence shown here is derived from an EMBL/GenBank/DDBJ whole genome shotgun (WGS) entry which is preliminary data.</text>
</comment>
<proteinExistence type="inferred from homology"/>
<dbReference type="GO" id="GO:0008443">
    <property type="term" value="F:phosphofructokinase activity"/>
    <property type="evidence" value="ECO:0007669"/>
    <property type="project" value="TreeGrafter"/>
</dbReference>
<evidence type="ECO:0000256" key="5">
    <source>
        <dbReference type="ARBA" id="ARBA00022840"/>
    </source>
</evidence>
<dbReference type="GO" id="GO:0005829">
    <property type="term" value="C:cytosol"/>
    <property type="evidence" value="ECO:0007669"/>
    <property type="project" value="TreeGrafter"/>
</dbReference>
<dbReference type="RefSeq" id="WP_007317290.1">
    <property type="nucleotide sequence ID" value="NZ_BAEH01000042.1"/>
</dbReference>
<accession>H0QYQ2</accession>
<sequence length="320" mass="32608">MILTITVNPSIDRTVELAEPLEPGAVQRATASRVEAGGKGVNVARVVASAGNDALAVLPARQTDALLRLLDDVSLPYRCIDIHQDVRSNITIVDPDGTTTKINAAGAELDTATDTALTDLIDQLAPDAHWIALCGSLPPGLPDDWYARIAERLAARGANVAVDTSGAPLKAVARPGIGLLKPNADELAELVGGSGPEIESLAATGDFTSASIAAQTLAARTGGAVLTTLGAAGALLTIGPRTWSATTPPITPRSTVGAGDASLAGYLLADLDGETPPERLRRAVAYGSAAAALPGTQPPSPTHLDLTNVHVTELPLSTTV</sequence>
<dbReference type="PIRSF" id="PIRSF000535">
    <property type="entry name" value="1PFK/6PFK/LacC"/>
    <property type="match status" value="1"/>
</dbReference>
<dbReference type="InterPro" id="IPR002173">
    <property type="entry name" value="Carboh/pur_kinase_PfkB_CS"/>
</dbReference>
<evidence type="ECO:0000259" key="7">
    <source>
        <dbReference type="Pfam" id="PF00294"/>
    </source>
</evidence>
<dbReference type="Pfam" id="PF00294">
    <property type="entry name" value="PfkB"/>
    <property type="match status" value="1"/>
</dbReference>
<dbReference type="OrthoDB" id="9801219at2"/>
<keyword evidence="4 8" id="KW-0418">Kinase</keyword>
<evidence type="ECO:0000313" key="9">
    <source>
        <dbReference type="Proteomes" id="UP000035034"/>
    </source>
</evidence>
<dbReference type="InterPro" id="IPR011611">
    <property type="entry name" value="PfkB_dom"/>
</dbReference>
<keyword evidence="5" id="KW-0067">ATP-binding</keyword>
<dbReference type="Proteomes" id="UP000035034">
    <property type="component" value="Unassembled WGS sequence"/>
</dbReference>
<dbReference type="NCBIfam" id="TIGR03168">
    <property type="entry name" value="1-PFK"/>
    <property type="match status" value="1"/>
</dbReference>
<dbReference type="PROSITE" id="PS00584">
    <property type="entry name" value="PFKB_KINASES_2"/>
    <property type="match status" value="1"/>
</dbReference>
<dbReference type="AlphaFoldDB" id="H0QYQ2"/>
<gene>
    <name evidence="8" type="primary">fruK</name>
    <name evidence="8" type="ORF">GOEFS_042_00440</name>
</gene>
<evidence type="ECO:0000256" key="6">
    <source>
        <dbReference type="PIRNR" id="PIRNR000535"/>
    </source>
</evidence>
<dbReference type="InterPro" id="IPR017583">
    <property type="entry name" value="Tagatose/fructose_Pkinase"/>
</dbReference>
<reference evidence="8 9" key="1">
    <citation type="submission" date="2011-12" db="EMBL/GenBank/DDBJ databases">
        <title>Whole genome shotgun sequence of Gordonia effusa NBRC 100432.</title>
        <authorList>
            <person name="Yoshida I."/>
            <person name="Takarada H."/>
            <person name="Hosoyama A."/>
            <person name="Tsuchikane K."/>
            <person name="Katsumata H."/>
            <person name="Yamazaki S."/>
            <person name="Fujita N."/>
        </authorList>
    </citation>
    <scope>NUCLEOTIDE SEQUENCE [LARGE SCALE GENOMIC DNA]</scope>
    <source>
        <strain evidence="8 9">NBRC 100432</strain>
    </source>
</reference>
<evidence type="ECO:0000256" key="2">
    <source>
        <dbReference type="ARBA" id="ARBA00022679"/>
    </source>
</evidence>
<dbReference type="EMBL" id="BAEH01000042">
    <property type="protein sequence ID" value="GAB17953.1"/>
    <property type="molecule type" value="Genomic_DNA"/>
</dbReference>
<dbReference type="InterPro" id="IPR029056">
    <property type="entry name" value="Ribokinase-like"/>
</dbReference>
<organism evidence="8 9">
    <name type="scientific">Gordonia effusa NBRC 100432</name>
    <dbReference type="NCBI Taxonomy" id="1077974"/>
    <lineage>
        <taxon>Bacteria</taxon>
        <taxon>Bacillati</taxon>
        <taxon>Actinomycetota</taxon>
        <taxon>Actinomycetes</taxon>
        <taxon>Mycobacteriales</taxon>
        <taxon>Gordoniaceae</taxon>
        <taxon>Gordonia</taxon>
    </lineage>
</organism>
<dbReference type="STRING" id="1077974.GOEFS_042_00440"/>
<evidence type="ECO:0000256" key="3">
    <source>
        <dbReference type="ARBA" id="ARBA00022741"/>
    </source>
</evidence>
<keyword evidence="9" id="KW-1185">Reference proteome</keyword>
<dbReference type="Gene3D" id="3.40.1190.20">
    <property type="match status" value="1"/>
</dbReference>
<dbReference type="PANTHER" id="PTHR46566">
    <property type="entry name" value="1-PHOSPHOFRUCTOKINASE-RELATED"/>
    <property type="match status" value="1"/>
</dbReference>
<evidence type="ECO:0000256" key="1">
    <source>
        <dbReference type="ARBA" id="ARBA00010688"/>
    </source>
</evidence>
<keyword evidence="3" id="KW-0547">Nucleotide-binding</keyword>
<evidence type="ECO:0000313" key="8">
    <source>
        <dbReference type="EMBL" id="GAB17953.1"/>
    </source>
</evidence>
<dbReference type="PANTHER" id="PTHR46566:SF5">
    <property type="entry name" value="1-PHOSPHOFRUCTOKINASE"/>
    <property type="match status" value="1"/>
</dbReference>
<dbReference type="GO" id="GO:0005524">
    <property type="term" value="F:ATP binding"/>
    <property type="evidence" value="ECO:0007669"/>
    <property type="project" value="UniProtKB-KW"/>
</dbReference>
<name>H0QYQ2_9ACTN</name>